<comment type="similarity">
    <text evidence="1">Belongs to the peptidase A1 family.</text>
</comment>
<evidence type="ECO:0000256" key="2">
    <source>
        <dbReference type="PIRSR" id="PIRSR601461-2"/>
    </source>
</evidence>
<reference evidence="4 5" key="1">
    <citation type="journal article" date="2019" name="BMC Genomics">
        <title>New insights from Opisthorchis felineus genome: update on genomics of the epidemiologically important liver flukes.</title>
        <authorList>
            <person name="Ershov N.I."/>
            <person name="Mordvinov V.A."/>
            <person name="Prokhortchouk E.B."/>
            <person name="Pakharukova M.Y."/>
            <person name="Gunbin K.V."/>
            <person name="Ustyantsev K."/>
            <person name="Genaev M.A."/>
            <person name="Blinov A.G."/>
            <person name="Mazur A."/>
            <person name="Boulygina E."/>
            <person name="Tsygankova S."/>
            <person name="Khrameeva E."/>
            <person name="Chekanov N."/>
            <person name="Fan G."/>
            <person name="Xiao A."/>
            <person name="Zhang H."/>
            <person name="Xu X."/>
            <person name="Yang H."/>
            <person name="Solovyev V."/>
            <person name="Lee S.M."/>
            <person name="Liu X."/>
            <person name="Afonnikov D.A."/>
            <person name="Skryabin K.G."/>
        </authorList>
    </citation>
    <scope>NUCLEOTIDE SEQUENCE [LARGE SCALE GENOMIC DNA]</scope>
    <source>
        <strain evidence="4">AK-0245</strain>
        <tissue evidence="4">Whole organism</tissue>
    </source>
</reference>
<dbReference type="InterPro" id="IPR021109">
    <property type="entry name" value="Peptidase_aspartic_dom_sf"/>
</dbReference>
<feature type="disulfide bond" evidence="2">
    <location>
        <begin position="72"/>
        <end position="111"/>
    </location>
</feature>
<evidence type="ECO:0000256" key="1">
    <source>
        <dbReference type="ARBA" id="ARBA00007447"/>
    </source>
</evidence>
<dbReference type="Pfam" id="PF00026">
    <property type="entry name" value="Asp"/>
    <property type="match status" value="1"/>
</dbReference>
<proteinExistence type="inferred from homology"/>
<gene>
    <name evidence="4" type="ORF">CRM22_010895</name>
</gene>
<dbReference type="InterPro" id="IPR001461">
    <property type="entry name" value="Aspartic_peptidase_A1"/>
</dbReference>
<dbReference type="SUPFAM" id="SSF50630">
    <property type="entry name" value="Acid proteases"/>
    <property type="match status" value="1"/>
</dbReference>
<organism evidence="4 5">
    <name type="scientific">Opisthorchis felineus</name>
    <dbReference type="NCBI Taxonomy" id="147828"/>
    <lineage>
        <taxon>Eukaryota</taxon>
        <taxon>Metazoa</taxon>
        <taxon>Spiralia</taxon>
        <taxon>Lophotrochozoa</taxon>
        <taxon>Platyhelminthes</taxon>
        <taxon>Trematoda</taxon>
        <taxon>Digenea</taxon>
        <taxon>Opisthorchiida</taxon>
        <taxon>Opisthorchiata</taxon>
        <taxon>Opisthorchiidae</taxon>
        <taxon>Opisthorchis</taxon>
    </lineage>
</organism>
<dbReference type="PROSITE" id="PS51767">
    <property type="entry name" value="PEPTIDASE_A1"/>
    <property type="match status" value="1"/>
</dbReference>
<evidence type="ECO:0000313" key="5">
    <source>
        <dbReference type="Proteomes" id="UP000308267"/>
    </source>
</evidence>
<evidence type="ECO:0000259" key="3">
    <source>
        <dbReference type="PROSITE" id="PS51767"/>
    </source>
</evidence>
<dbReference type="STRING" id="147828.A0A4V3SAQ2"/>
<dbReference type="PANTHER" id="PTHR47966:SF51">
    <property type="entry name" value="BETA-SITE APP-CLEAVING ENZYME, ISOFORM A-RELATED"/>
    <property type="match status" value="1"/>
</dbReference>
<comment type="caution">
    <text evidence="4">The sequence shown here is derived from an EMBL/GenBank/DDBJ whole genome shotgun (WGS) entry which is preliminary data.</text>
</comment>
<protein>
    <recommendedName>
        <fullName evidence="3">Peptidase A1 domain-containing protein</fullName>
    </recommendedName>
</protein>
<dbReference type="InterPro" id="IPR033121">
    <property type="entry name" value="PEPTIDASE_A1"/>
</dbReference>
<sequence length="166" mass="18771">MFYVSAAMNNEQKWIILVDGFQIGESKFVHDRMAAVIDSGCPWIQLSADSLAEIHQIITPIRFKDGFHYIDCSKRSKLPVIHFLLFGGQRLSLGPEYYVFKDKTFGLRTECYLRIRVPTSNSISSPILGIPVLKKYYTVFDEASQRIGFAPANPDPNNELSSASVF</sequence>
<dbReference type="GO" id="GO:0004190">
    <property type="term" value="F:aspartic-type endopeptidase activity"/>
    <property type="evidence" value="ECO:0007669"/>
    <property type="project" value="InterPro"/>
</dbReference>
<dbReference type="PANTHER" id="PTHR47966">
    <property type="entry name" value="BETA-SITE APP-CLEAVING ENZYME, ISOFORM A-RELATED"/>
    <property type="match status" value="1"/>
</dbReference>
<feature type="domain" description="Peptidase A1" evidence="3">
    <location>
        <begin position="1"/>
        <end position="150"/>
    </location>
</feature>
<dbReference type="GO" id="GO:0006508">
    <property type="term" value="P:proteolysis"/>
    <property type="evidence" value="ECO:0007669"/>
    <property type="project" value="InterPro"/>
</dbReference>
<name>A0A4V3SAQ2_OPIFE</name>
<evidence type="ECO:0000313" key="4">
    <source>
        <dbReference type="EMBL" id="TGZ49924.1"/>
    </source>
</evidence>
<dbReference type="OrthoDB" id="771136at2759"/>
<keyword evidence="5" id="KW-1185">Reference proteome</keyword>
<dbReference type="Proteomes" id="UP000308267">
    <property type="component" value="Unassembled WGS sequence"/>
</dbReference>
<dbReference type="Gene3D" id="2.40.70.10">
    <property type="entry name" value="Acid Proteases"/>
    <property type="match status" value="1"/>
</dbReference>
<dbReference type="EMBL" id="SJOL01011010">
    <property type="protein sequence ID" value="TGZ49924.1"/>
    <property type="molecule type" value="Genomic_DNA"/>
</dbReference>
<dbReference type="AlphaFoldDB" id="A0A4V3SAQ2"/>
<accession>A0A4V3SAQ2</accession>
<keyword evidence="2" id="KW-1015">Disulfide bond</keyword>